<dbReference type="EMBL" id="FNFP01000006">
    <property type="protein sequence ID" value="SDK98421.1"/>
    <property type="molecule type" value="Genomic_DNA"/>
</dbReference>
<reference evidence="1 2" key="1">
    <citation type="submission" date="2016-10" db="EMBL/GenBank/DDBJ databases">
        <authorList>
            <person name="de Groot N.N."/>
        </authorList>
    </citation>
    <scope>NUCLEOTIDE SEQUENCE [LARGE SCALE GENOMIC DNA]</scope>
    <source>
        <strain evidence="1 2">DSM 18346</strain>
    </source>
</reference>
<evidence type="ECO:0000313" key="2">
    <source>
        <dbReference type="Proteomes" id="UP000198718"/>
    </source>
</evidence>
<proteinExistence type="predicted"/>
<dbReference type="STRING" id="393762.SAMN05660472_02380"/>
<dbReference type="OrthoDB" id="1753572at2"/>
<name>A0A1G9GCX9_9FIRM</name>
<dbReference type="RefSeq" id="WP_090553915.1">
    <property type="nucleotide sequence ID" value="NZ_FNFP01000006.1"/>
</dbReference>
<evidence type="ECO:0008006" key="3">
    <source>
        <dbReference type="Google" id="ProtNLM"/>
    </source>
</evidence>
<evidence type="ECO:0000313" key="1">
    <source>
        <dbReference type="EMBL" id="SDK98421.1"/>
    </source>
</evidence>
<gene>
    <name evidence="1" type="ORF">SAMN05660472_02380</name>
</gene>
<dbReference type="AlphaFoldDB" id="A0A1G9GCX9"/>
<dbReference type="Proteomes" id="UP000198718">
    <property type="component" value="Unassembled WGS sequence"/>
</dbReference>
<organism evidence="1 2">
    <name type="scientific">Natronincola ferrireducens</name>
    <dbReference type="NCBI Taxonomy" id="393762"/>
    <lineage>
        <taxon>Bacteria</taxon>
        <taxon>Bacillati</taxon>
        <taxon>Bacillota</taxon>
        <taxon>Clostridia</taxon>
        <taxon>Peptostreptococcales</taxon>
        <taxon>Natronincolaceae</taxon>
        <taxon>Natronincola</taxon>
    </lineage>
</organism>
<keyword evidence="2" id="KW-1185">Reference proteome</keyword>
<sequence>MHDTYLLNKITQSLKEICQEHKLKKIEAFTLVVNHHSHVNEESLREHLEINSKELIGDDLQINLQREDIEEQTAIIHSLQGETFEP</sequence>
<accession>A0A1G9GCX9</accession>
<protein>
    <recommendedName>
        <fullName evidence="3">Hydrogenase nickel incorporation protein HypA/HybF</fullName>
    </recommendedName>
</protein>
<dbReference type="Gene3D" id="3.30.2320.50">
    <property type="match status" value="1"/>
</dbReference>